<reference evidence="1 2" key="1">
    <citation type="submission" date="2018-02" db="EMBL/GenBank/DDBJ databases">
        <title>Insights into the biology of acidophilic members of the Acidiferrobacteraceae family derived from comparative genomic analyses.</title>
        <authorList>
            <person name="Issotta F."/>
            <person name="Thyssen C."/>
            <person name="Mena C."/>
            <person name="Moya A."/>
            <person name="Bellenberg S."/>
            <person name="Sproer C."/>
            <person name="Covarrubias P.C."/>
            <person name="Sand W."/>
            <person name="Quatrini R."/>
            <person name="Vera M."/>
        </authorList>
    </citation>
    <scope>NUCLEOTIDE SEQUENCE [LARGE SCALE GENOMIC DNA]</scope>
    <source>
        <strain evidence="2">m-1</strain>
    </source>
</reference>
<dbReference type="EMBL" id="PSYR01000001">
    <property type="protein sequence ID" value="RCN58434.1"/>
    <property type="molecule type" value="Genomic_DNA"/>
</dbReference>
<evidence type="ECO:0000313" key="1">
    <source>
        <dbReference type="EMBL" id="RCN58434.1"/>
    </source>
</evidence>
<gene>
    <name evidence="1" type="ORF">C4900_01150</name>
</gene>
<dbReference type="Proteomes" id="UP000253250">
    <property type="component" value="Unassembled WGS sequence"/>
</dbReference>
<evidence type="ECO:0008006" key="3">
    <source>
        <dbReference type="Google" id="ProtNLM"/>
    </source>
</evidence>
<protein>
    <recommendedName>
        <fullName evidence="3">Outer membrane protein beta-barrel domain-containing protein</fullName>
    </recommendedName>
</protein>
<organism evidence="1 2">
    <name type="scientific">Acidiferrobacter thiooxydans</name>
    <dbReference type="NCBI Taxonomy" id="163359"/>
    <lineage>
        <taxon>Bacteria</taxon>
        <taxon>Pseudomonadati</taxon>
        <taxon>Pseudomonadota</taxon>
        <taxon>Gammaproteobacteria</taxon>
        <taxon>Acidiferrobacterales</taxon>
        <taxon>Acidiferrobacteraceae</taxon>
        <taxon>Acidiferrobacter</taxon>
    </lineage>
</organism>
<evidence type="ECO:0000313" key="2">
    <source>
        <dbReference type="Proteomes" id="UP000253250"/>
    </source>
</evidence>
<sequence length="285" mass="31289">MSGRRAVYAALSGFMLVAGAQARIHGESALAAYNNNASLAFLQSHVEYGERLSPPNGAYFDTDSGFIKGGRFAMSGMRTAGVRNVYFHVSYSQTDGSLTYVGAIQYSNGTTSPLTESQNAQMTDIGLRLGQGFMVANDMMLIPYIGYGFHHWARGEPASPTAPYNYYESYRNQYAAFGVLWQVRLFRRLVTSLNLAYGRTIHPTISAPAPVYGFSEGLGPKPWRRAGFDVDYLIGRHEAVFVSATFTEFQYGAGPLVLVAPHLAKSEPFSQTEVTNYAIGARFLF</sequence>
<proteinExistence type="predicted"/>
<keyword evidence="2" id="KW-1185">Reference proteome</keyword>
<dbReference type="AlphaFoldDB" id="A0A368HGA9"/>
<comment type="caution">
    <text evidence="1">The sequence shown here is derived from an EMBL/GenBank/DDBJ whole genome shotgun (WGS) entry which is preliminary data.</text>
</comment>
<name>A0A368HGA9_9GAMM</name>
<accession>A0A368HGA9</accession>